<reference evidence="1" key="1">
    <citation type="submission" date="2019-12" db="EMBL/GenBank/DDBJ databases">
        <title>Genome sequencing and annotation of Brassica cretica.</title>
        <authorList>
            <person name="Studholme D.J."/>
            <person name="Sarris P."/>
        </authorList>
    </citation>
    <scope>NUCLEOTIDE SEQUENCE</scope>
    <source>
        <strain evidence="1">PFS-109/04</strain>
        <tissue evidence="1">Leaf</tissue>
    </source>
</reference>
<evidence type="ECO:0000313" key="2">
    <source>
        <dbReference type="Proteomes" id="UP000712600"/>
    </source>
</evidence>
<sequence>MPRDVRDQCARFRASPRSNHGFRGCDDYFDLRFPYRFQPDSIHFKVRDMFSAYVTCMILPFSSLREEYVFEKMRLQRLAMPKIDFFFRMPRFVLEMFAGLKMFRDIARDVFTQIAKDVVGQGLDHGTLTFKDVFTQIAKDVVGQGLDHGTLTFKVKVAWSYSWSVTEVYFTTIQSQNVFHWFFERILMTHSFLERIGQPEVDLANDREESVPFNVLDATFIVEFSSS</sequence>
<proteinExistence type="predicted"/>
<dbReference type="EMBL" id="QGKX02000004">
    <property type="protein sequence ID" value="KAF3598529.1"/>
    <property type="molecule type" value="Genomic_DNA"/>
</dbReference>
<evidence type="ECO:0000313" key="1">
    <source>
        <dbReference type="EMBL" id="KAF3598529.1"/>
    </source>
</evidence>
<comment type="caution">
    <text evidence="1">The sequence shown here is derived from an EMBL/GenBank/DDBJ whole genome shotgun (WGS) entry which is preliminary data.</text>
</comment>
<gene>
    <name evidence="1" type="ORF">F2Q69_00037033</name>
</gene>
<name>A0A8S9SCS7_BRACR</name>
<protein>
    <submittedName>
        <fullName evidence="1">Uncharacterized protein</fullName>
    </submittedName>
</protein>
<dbReference type="Proteomes" id="UP000712600">
    <property type="component" value="Unassembled WGS sequence"/>
</dbReference>
<accession>A0A8S9SCS7</accession>
<dbReference type="AlphaFoldDB" id="A0A8S9SCS7"/>
<organism evidence="1 2">
    <name type="scientific">Brassica cretica</name>
    <name type="common">Mustard</name>
    <dbReference type="NCBI Taxonomy" id="69181"/>
    <lineage>
        <taxon>Eukaryota</taxon>
        <taxon>Viridiplantae</taxon>
        <taxon>Streptophyta</taxon>
        <taxon>Embryophyta</taxon>
        <taxon>Tracheophyta</taxon>
        <taxon>Spermatophyta</taxon>
        <taxon>Magnoliopsida</taxon>
        <taxon>eudicotyledons</taxon>
        <taxon>Gunneridae</taxon>
        <taxon>Pentapetalae</taxon>
        <taxon>rosids</taxon>
        <taxon>malvids</taxon>
        <taxon>Brassicales</taxon>
        <taxon>Brassicaceae</taxon>
        <taxon>Brassiceae</taxon>
        <taxon>Brassica</taxon>
    </lineage>
</organism>